<keyword evidence="6" id="KW-1185">Reference proteome</keyword>
<dbReference type="RefSeq" id="WP_169664544.1">
    <property type="nucleotide sequence ID" value="NZ_CP076132.1"/>
</dbReference>
<evidence type="ECO:0000313" key="6">
    <source>
        <dbReference type="Proteomes" id="UP000678679"/>
    </source>
</evidence>
<dbReference type="Proteomes" id="UP000678679">
    <property type="component" value="Chromosome 1"/>
</dbReference>
<organism evidence="5 6">
    <name type="scientific">Flammeovirga yaeyamensis</name>
    <dbReference type="NCBI Taxonomy" id="367791"/>
    <lineage>
        <taxon>Bacteria</taxon>
        <taxon>Pseudomonadati</taxon>
        <taxon>Bacteroidota</taxon>
        <taxon>Cytophagia</taxon>
        <taxon>Cytophagales</taxon>
        <taxon>Flammeovirgaceae</taxon>
        <taxon>Flammeovirga</taxon>
    </lineage>
</organism>
<dbReference type="AlphaFoldDB" id="A0AAX1N889"/>
<keyword evidence="1 4" id="KW-0812">Transmembrane</keyword>
<evidence type="ECO:0000256" key="3">
    <source>
        <dbReference type="ARBA" id="ARBA00023136"/>
    </source>
</evidence>
<feature type="transmembrane region" description="Helical" evidence="4">
    <location>
        <begin position="99"/>
        <end position="118"/>
    </location>
</feature>
<feature type="transmembrane region" description="Helical" evidence="4">
    <location>
        <begin position="7"/>
        <end position="31"/>
    </location>
</feature>
<feature type="transmembrane region" description="Helical" evidence="4">
    <location>
        <begin position="344"/>
        <end position="367"/>
    </location>
</feature>
<gene>
    <name evidence="5" type="ORF">KMW28_08830</name>
</gene>
<keyword evidence="2 4" id="KW-1133">Transmembrane helix</keyword>
<dbReference type="InterPro" id="IPR036259">
    <property type="entry name" value="MFS_trans_sf"/>
</dbReference>
<feature type="transmembrane region" description="Helical" evidence="4">
    <location>
        <begin position="195"/>
        <end position="215"/>
    </location>
</feature>
<sequence>MKFNKELWAAFLLGNAGLLMIYLLPIMVGAVSEQFNLTPQQSGLFAASDLIGYSMSSISSFFWINKTNWKRMAIISVLVMICGNALTTIVGSFPVLLLIRWLTGLGQGIGVALTLAVINKFGDTDRNFAAYLIITLVFGALCMEGISFFPNYEKADVIYAMQIILAIICLPFVIQFMPKGGRQLEEKGSSQRIPILVFLCLLGVLLMFVGYGGLWSFTERIAVANHFDPEFVSTVLSSGLLIAIPALMIPLFIGSKYGRMLPISISILGLIIYSLCVGTDDKVYFTIGVLTGSFGVNLIIPYLTGIIADQDQSGKGVVMVTPMYSIGFAMGPLFLSMITTDGNYLVLSIVSVSIFLMVYITYLSVLIKKPATNE</sequence>
<dbReference type="Gene3D" id="1.20.1250.20">
    <property type="entry name" value="MFS general substrate transporter like domains"/>
    <property type="match status" value="2"/>
</dbReference>
<dbReference type="KEGG" id="fya:KMW28_08830"/>
<feature type="transmembrane region" description="Helical" evidence="4">
    <location>
        <begin position="72"/>
        <end position="93"/>
    </location>
</feature>
<dbReference type="Pfam" id="PF07690">
    <property type="entry name" value="MFS_1"/>
    <property type="match status" value="1"/>
</dbReference>
<feature type="transmembrane region" description="Helical" evidence="4">
    <location>
        <begin position="260"/>
        <end position="277"/>
    </location>
</feature>
<name>A0AAX1N889_9BACT</name>
<feature type="transmembrane region" description="Helical" evidence="4">
    <location>
        <begin position="235"/>
        <end position="253"/>
    </location>
</feature>
<evidence type="ECO:0000256" key="4">
    <source>
        <dbReference type="SAM" id="Phobius"/>
    </source>
</evidence>
<evidence type="ECO:0000256" key="2">
    <source>
        <dbReference type="ARBA" id="ARBA00022989"/>
    </source>
</evidence>
<accession>A0AAX1N889</accession>
<proteinExistence type="predicted"/>
<feature type="transmembrane region" description="Helical" evidence="4">
    <location>
        <begin position="43"/>
        <end position="65"/>
    </location>
</feature>
<evidence type="ECO:0000256" key="1">
    <source>
        <dbReference type="ARBA" id="ARBA00022692"/>
    </source>
</evidence>
<dbReference type="SUPFAM" id="SSF103473">
    <property type="entry name" value="MFS general substrate transporter"/>
    <property type="match status" value="1"/>
</dbReference>
<feature type="transmembrane region" description="Helical" evidence="4">
    <location>
        <begin position="157"/>
        <end position="174"/>
    </location>
</feature>
<feature type="transmembrane region" description="Helical" evidence="4">
    <location>
        <begin position="283"/>
        <end position="304"/>
    </location>
</feature>
<keyword evidence="3 4" id="KW-0472">Membrane</keyword>
<dbReference type="InterPro" id="IPR011701">
    <property type="entry name" value="MFS"/>
</dbReference>
<dbReference type="EMBL" id="CP076132">
    <property type="protein sequence ID" value="QWG03672.1"/>
    <property type="molecule type" value="Genomic_DNA"/>
</dbReference>
<evidence type="ECO:0000313" key="5">
    <source>
        <dbReference type="EMBL" id="QWG03672.1"/>
    </source>
</evidence>
<feature type="transmembrane region" description="Helical" evidence="4">
    <location>
        <begin position="316"/>
        <end position="338"/>
    </location>
</feature>
<protein>
    <submittedName>
        <fullName evidence="5">MFS transporter</fullName>
    </submittedName>
</protein>
<dbReference type="GO" id="GO:0022857">
    <property type="term" value="F:transmembrane transporter activity"/>
    <property type="evidence" value="ECO:0007669"/>
    <property type="project" value="InterPro"/>
</dbReference>
<reference evidence="5 6" key="1">
    <citation type="submission" date="2021-05" db="EMBL/GenBank/DDBJ databases">
        <title>Comparative genomic studies on the polysaccharide-degrading batcterial strains of the Flammeovirga genus.</title>
        <authorList>
            <person name="Zewei F."/>
            <person name="Zheng Z."/>
            <person name="Yu L."/>
            <person name="Ruyue G."/>
            <person name="Yanhong M."/>
            <person name="Yuanyuan C."/>
            <person name="Jingyan G."/>
            <person name="Wenjun H."/>
        </authorList>
    </citation>
    <scope>NUCLEOTIDE SEQUENCE [LARGE SCALE GENOMIC DNA]</scope>
    <source>
        <strain evidence="5 6">NBRC:100898</strain>
    </source>
</reference>
<feature type="transmembrane region" description="Helical" evidence="4">
    <location>
        <begin position="130"/>
        <end position="151"/>
    </location>
</feature>